<dbReference type="Proteomes" id="UP000245391">
    <property type="component" value="Unassembled WGS sequence"/>
</dbReference>
<sequence length="106" mass="11627">MKFIALVLSLIVYTLTAVPCCALAREDSHVLKTDKAEKHACSEHNDNCCKGCSPFYVCGTCIGFTITTRTTIVFAAQLLPVQHNTAYIPLQLQAISISIWQPPKLS</sequence>
<gene>
    <name evidence="2" type="ORF">DF947_21320</name>
</gene>
<evidence type="ECO:0000313" key="2">
    <source>
        <dbReference type="EMBL" id="PWS29711.1"/>
    </source>
</evidence>
<evidence type="ECO:0000256" key="1">
    <source>
        <dbReference type="SAM" id="SignalP"/>
    </source>
</evidence>
<organism evidence="2 3">
    <name type="scientific">Pedobacter paludis</name>
    <dbReference type="NCBI Taxonomy" id="2203212"/>
    <lineage>
        <taxon>Bacteria</taxon>
        <taxon>Pseudomonadati</taxon>
        <taxon>Bacteroidota</taxon>
        <taxon>Sphingobacteriia</taxon>
        <taxon>Sphingobacteriales</taxon>
        <taxon>Sphingobacteriaceae</taxon>
        <taxon>Pedobacter</taxon>
    </lineage>
</organism>
<dbReference type="EMBL" id="QGNY01000011">
    <property type="protein sequence ID" value="PWS29711.1"/>
    <property type="molecule type" value="Genomic_DNA"/>
</dbReference>
<dbReference type="Pfam" id="PF20365">
    <property type="entry name" value="DUF6660"/>
    <property type="match status" value="1"/>
</dbReference>
<dbReference type="AlphaFoldDB" id="A0A317ES12"/>
<accession>A0A317ES12</accession>
<keyword evidence="1" id="KW-0732">Signal</keyword>
<name>A0A317ES12_9SPHI</name>
<dbReference type="InterPro" id="IPR046601">
    <property type="entry name" value="DUF6660"/>
</dbReference>
<reference evidence="3" key="1">
    <citation type="submission" date="2018-05" db="EMBL/GenBank/DDBJ databases">
        <title>Pedobacter paludis sp. nov., isolated from wetland soil.</title>
        <authorList>
            <person name="Zhang Y."/>
        </authorList>
    </citation>
    <scope>NUCLEOTIDE SEQUENCE [LARGE SCALE GENOMIC DNA]</scope>
    <source>
        <strain evidence="3">R-8</strain>
    </source>
</reference>
<feature type="chain" id="PRO_5016329560" evidence="1">
    <location>
        <begin position="25"/>
        <end position="106"/>
    </location>
</feature>
<keyword evidence="3" id="KW-1185">Reference proteome</keyword>
<proteinExistence type="predicted"/>
<protein>
    <submittedName>
        <fullName evidence="2">Uncharacterized protein</fullName>
    </submittedName>
</protein>
<comment type="caution">
    <text evidence="2">The sequence shown here is derived from an EMBL/GenBank/DDBJ whole genome shotgun (WGS) entry which is preliminary data.</text>
</comment>
<feature type="signal peptide" evidence="1">
    <location>
        <begin position="1"/>
        <end position="24"/>
    </location>
</feature>
<evidence type="ECO:0000313" key="3">
    <source>
        <dbReference type="Proteomes" id="UP000245391"/>
    </source>
</evidence>